<dbReference type="SUPFAM" id="SSF52317">
    <property type="entry name" value="Class I glutamine amidotransferase-like"/>
    <property type="match status" value="1"/>
</dbReference>
<dbReference type="PANTHER" id="PTHR12969">
    <property type="entry name" value="NGD5/OSM-6/IFT52"/>
    <property type="match status" value="1"/>
</dbReference>
<keyword evidence="2" id="KW-1185">Reference proteome</keyword>
<dbReference type="InterPro" id="IPR039975">
    <property type="entry name" value="IFT52"/>
</dbReference>
<keyword evidence="1" id="KW-0378">Hydrolase</keyword>
<organism evidence="1 2">
    <name type="scientific">Paenibacillus shirakamiensis</name>
    <dbReference type="NCBI Taxonomy" id="1265935"/>
    <lineage>
        <taxon>Bacteria</taxon>
        <taxon>Bacillati</taxon>
        <taxon>Bacillota</taxon>
        <taxon>Bacilli</taxon>
        <taxon>Bacillales</taxon>
        <taxon>Paenibacillaceae</taxon>
        <taxon>Paenibacillus</taxon>
    </lineage>
</organism>
<keyword evidence="1" id="KW-0255">Endonuclease</keyword>
<dbReference type="RefSeq" id="WP_209863113.1">
    <property type="nucleotide sequence ID" value="NZ_JAGGLD010000004.1"/>
</dbReference>
<evidence type="ECO:0000313" key="1">
    <source>
        <dbReference type="EMBL" id="MBP2001559.1"/>
    </source>
</evidence>
<dbReference type="PANTHER" id="PTHR12969:SF7">
    <property type="entry name" value="INTRAFLAGELLAR TRANSPORT PROTEIN 52 HOMOLOG"/>
    <property type="match status" value="1"/>
</dbReference>
<comment type="caution">
    <text evidence="1">The sequence shown here is derived from an EMBL/GenBank/DDBJ whole genome shotgun (WGS) entry which is preliminary data.</text>
</comment>
<sequence length="991" mass="104358">MRSRWGTKFAGWALAGLLLAGGQAGLGLGALPVSAEELNPATAVAVQTADVNAAALPNGQGKKVLFDNTHAQTAGAADWVIDGAFSDFANGLKAVGFTVDDLQRTAPYTFGEQAVTYDKLKNYDVFVIAEANIPFKVSEQQALLEYVQHGGGVYFIADHYNADRNKNRWDSSEVFNGYRRGAWENPAKGMSTEEAASPAMQNVASSDWLADNFGIRFRYNALGDINASDVVASNQTFGITAGVSSVAVHAGSTLAILDPNKAKGLVYVPTSAPAWANAVDSGVYNGGGRAEGPFAAISKVGLGKAAFIGDSSPVEDATPKYLREDNGKSKTTYDGFKEVNDSTFLVQTVEWLANKESYSSLNQVSGLVLDTPTALLPMEVPANSTEPKPEPWAAPDAGYKWYDPTTFKPGSYGAATKVPDAKPVYAFVKQKQLPSAQEFQIRLTADNLNPGQTVTDLKIGIYLAGGDQIARFKNADGTWSDYGYSPSVSLTANASGHAAKDWTVQLKPNSTGSASLRLKQGSNNVSTETVTIANVPAEPLPADHPPVPAATSVASARQVADGTVVTVEGVITSEPGVFGGQAFYLQDESAGVYVYQNITGYHVGDRVSVSASKTTYNGEVELENPVFFEKKGTSELPAWSIQPVLSETNQGQRVTLQNLSIQNFVTAAPAGSFEFDAVAKDGGSTHVRVDGRTGVNAADFQAKYPSGSWIHVSGVSSAYKSGYQLKLLSADQVQLSDTAAPVTTVTSDGQTGAGVYNRGPVSITFAATDEGSGVARTEYRVNGGAWTEASGALTLRAEGTHIVDYRSIDQAGNIEATQTLTVGIDTEGPQVALTGSATFYQTDAALPAVSIKDIGSGAKQVSYTFDGKKITSLTDITPYKVALGSHTLAVTAVDGVGNSTTNSFALKNAIDVDHLDELVTLGQTEQWITKPSEVTTLQAKVTLVQNAKNKAERVIYLAAFGAEVAAQTGKSIKPAFSALVVVDLASISKQM</sequence>
<reference evidence="1 2" key="1">
    <citation type="submission" date="2021-03" db="EMBL/GenBank/DDBJ databases">
        <title>Genomic Encyclopedia of Type Strains, Phase IV (KMG-IV): sequencing the most valuable type-strain genomes for metagenomic binning, comparative biology and taxonomic classification.</title>
        <authorList>
            <person name="Goeker M."/>
        </authorList>
    </citation>
    <scope>NUCLEOTIDE SEQUENCE [LARGE SCALE GENOMIC DNA]</scope>
    <source>
        <strain evidence="1 2">DSM 26806</strain>
    </source>
</reference>
<dbReference type="InterPro" id="IPR029062">
    <property type="entry name" value="Class_I_gatase-like"/>
</dbReference>
<evidence type="ECO:0000313" key="2">
    <source>
        <dbReference type="Proteomes" id="UP001519288"/>
    </source>
</evidence>
<dbReference type="NCBIfam" id="NF047446">
    <property type="entry name" value="barrel_OmpL47"/>
    <property type="match status" value="1"/>
</dbReference>
<dbReference type="Proteomes" id="UP001519288">
    <property type="component" value="Unassembled WGS sequence"/>
</dbReference>
<dbReference type="GO" id="GO:0004519">
    <property type="term" value="F:endonuclease activity"/>
    <property type="evidence" value="ECO:0007669"/>
    <property type="project" value="UniProtKB-KW"/>
</dbReference>
<dbReference type="InterPro" id="IPR058094">
    <property type="entry name" value="Ig-like_OmpL47-like"/>
</dbReference>
<keyword evidence="1" id="KW-0540">Nuclease</keyword>
<proteinExistence type="predicted"/>
<dbReference type="EMBL" id="JAGGLD010000004">
    <property type="protein sequence ID" value="MBP2001559.1"/>
    <property type="molecule type" value="Genomic_DNA"/>
</dbReference>
<dbReference type="Gene3D" id="3.40.50.880">
    <property type="match status" value="1"/>
</dbReference>
<dbReference type="Gene3D" id="3.30.1920.20">
    <property type="match status" value="1"/>
</dbReference>
<gene>
    <name evidence="1" type="ORF">J2Z69_002604</name>
</gene>
<name>A0ABS4JIM7_9BACL</name>
<protein>
    <submittedName>
        <fullName evidence="1">DNA/RNA endonuclease YhcR with UshA esterase domain</fullName>
    </submittedName>
</protein>
<accession>A0ABS4JIM7</accession>